<dbReference type="PRINTS" id="PR00080">
    <property type="entry name" value="SDRFAMILY"/>
</dbReference>
<gene>
    <name evidence="5" type="ORF">C1I63_01880</name>
</gene>
<dbReference type="InterPro" id="IPR036291">
    <property type="entry name" value="NAD(P)-bd_dom_sf"/>
</dbReference>
<feature type="domain" description="Ketoreductase" evidence="4">
    <location>
        <begin position="6"/>
        <end position="185"/>
    </location>
</feature>
<evidence type="ECO:0000259" key="4">
    <source>
        <dbReference type="SMART" id="SM00822"/>
    </source>
</evidence>
<dbReference type="Gene3D" id="3.40.50.720">
    <property type="entry name" value="NAD(P)-binding Rossmann-like Domain"/>
    <property type="match status" value="1"/>
</dbReference>
<reference evidence="5 6" key="1">
    <citation type="submission" date="2018-03" db="EMBL/GenBank/DDBJ databases">
        <title>Bacteriophage NCPPB3778 and a type I-E CRISPR drive the evolution of the US Biological Select Agent, Rathayibacter toxicus.</title>
        <authorList>
            <person name="Davis E.W.II."/>
            <person name="Tabima J.F."/>
            <person name="Weisberg A.J."/>
            <person name="Dantas Lopes L."/>
            <person name="Wiseman M.S."/>
            <person name="Wiseman M.S."/>
            <person name="Pupko T."/>
            <person name="Belcher M.S."/>
            <person name="Sechler A.J."/>
            <person name="Tancos M.A."/>
            <person name="Schroeder B.K."/>
            <person name="Murray T.D."/>
            <person name="Luster D.G."/>
            <person name="Schneider W.L."/>
            <person name="Rogers E."/>
            <person name="Andreote F.D."/>
            <person name="Grunwald N.J."/>
            <person name="Putnam M.L."/>
            <person name="Chang J.H."/>
        </authorList>
    </citation>
    <scope>NUCLEOTIDE SEQUENCE [LARGE SCALE GENOMIC DNA]</scope>
    <source>
        <strain evidence="5 6">DSM 15933</strain>
    </source>
</reference>
<dbReference type="PROSITE" id="PS00061">
    <property type="entry name" value="ADH_SHORT"/>
    <property type="match status" value="1"/>
</dbReference>
<dbReference type="Proteomes" id="UP000241085">
    <property type="component" value="Unassembled WGS sequence"/>
</dbReference>
<dbReference type="SMART" id="SM00822">
    <property type="entry name" value="PKS_KR"/>
    <property type="match status" value="1"/>
</dbReference>
<dbReference type="Pfam" id="PF00106">
    <property type="entry name" value="adh_short"/>
    <property type="match status" value="1"/>
</dbReference>
<dbReference type="AlphaFoldDB" id="A0A2T4UQB1"/>
<evidence type="ECO:0000313" key="5">
    <source>
        <dbReference type="EMBL" id="PTL71718.1"/>
    </source>
</evidence>
<dbReference type="GO" id="GO:0016020">
    <property type="term" value="C:membrane"/>
    <property type="evidence" value="ECO:0007669"/>
    <property type="project" value="TreeGrafter"/>
</dbReference>
<keyword evidence="6" id="KW-1185">Reference proteome</keyword>
<dbReference type="GO" id="GO:0016491">
    <property type="term" value="F:oxidoreductase activity"/>
    <property type="evidence" value="ECO:0007669"/>
    <property type="project" value="UniProtKB-KW"/>
</dbReference>
<comment type="caution">
    <text evidence="5">The sequence shown here is derived from an EMBL/GenBank/DDBJ whole genome shotgun (WGS) entry which is preliminary data.</text>
</comment>
<dbReference type="EMBL" id="PZPL01000001">
    <property type="protein sequence ID" value="PTL71718.1"/>
    <property type="molecule type" value="Genomic_DNA"/>
</dbReference>
<dbReference type="PANTHER" id="PTHR44196">
    <property type="entry name" value="DEHYDROGENASE/REDUCTASE SDR FAMILY MEMBER 7B"/>
    <property type="match status" value="1"/>
</dbReference>
<dbReference type="SUPFAM" id="SSF51735">
    <property type="entry name" value="NAD(P)-binding Rossmann-fold domains"/>
    <property type="match status" value="1"/>
</dbReference>
<accession>A0A2T4UQB1</accession>
<dbReference type="RefSeq" id="WP_107573556.1">
    <property type="nucleotide sequence ID" value="NZ_PZPL01000001.1"/>
</dbReference>
<evidence type="ECO:0000313" key="6">
    <source>
        <dbReference type="Proteomes" id="UP000241085"/>
    </source>
</evidence>
<protein>
    <submittedName>
        <fullName evidence="5">Oxidoreductase</fullName>
    </submittedName>
</protein>
<organism evidence="5 6">
    <name type="scientific">Rathayibacter caricis DSM 15933</name>
    <dbReference type="NCBI Taxonomy" id="1328867"/>
    <lineage>
        <taxon>Bacteria</taxon>
        <taxon>Bacillati</taxon>
        <taxon>Actinomycetota</taxon>
        <taxon>Actinomycetes</taxon>
        <taxon>Micrococcales</taxon>
        <taxon>Microbacteriaceae</taxon>
        <taxon>Rathayibacter</taxon>
    </lineage>
</organism>
<evidence type="ECO:0000256" key="3">
    <source>
        <dbReference type="RuleBase" id="RU000363"/>
    </source>
</evidence>
<comment type="similarity">
    <text evidence="1 3">Belongs to the short-chain dehydrogenases/reductases (SDR) family.</text>
</comment>
<keyword evidence="2" id="KW-0560">Oxidoreductase</keyword>
<evidence type="ECO:0000256" key="1">
    <source>
        <dbReference type="ARBA" id="ARBA00006484"/>
    </source>
</evidence>
<dbReference type="InterPro" id="IPR002347">
    <property type="entry name" value="SDR_fam"/>
</dbReference>
<sequence length="245" mass="25466">MNLTGNTILITGGTSGIGLGLALRLHESGNTVIVAGRRTALLDAITAEHPGIHGIELDVSDTDSLARAKASIEADHPELNVLINNAGIMRQESVLDPADVRVAEDHIAVNLLGTIRATYAFLPTLLGKEGAAVLNVTSALAFVPFPTTPTYSATKAALHSFTDALRVQLAESGVQVVEIVPPGVQTDLFGPNEHALPLDDFLTELLGLLEADPSASELVVQNARPLRDAVADGTYSAVLASLSGA</sequence>
<evidence type="ECO:0000256" key="2">
    <source>
        <dbReference type="ARBA" id="ARBA00023002"/>
    </source>
</evidence>
<name>A0A2T4UQB1_9MICO</name>
<proteinExistence type="inferred from homology"/>
<dbReference type="InterPro" id="IPR057326">
    <property type="entry name" value="KR_dom"/>
</dbReference>
<dbReference type="InterPro" id="IPR020904">
    <property type="entry name" value="Sc_DH/Rdtase_CS"/>
</dbReference>
<dbReference type="PRINTS" id="PR00081">
    <property type="entry name" value="GDHRDH"/>
</dbReference>
<dbReference type="PANTHER" id="PTHR44196:SF1">
    <property type="entry name" value="DEHYDROGENASE_REDUCTASE SDR FAMILY MEMBER 7B"/>
    <property type="match status" value="1"/>
</dbReference>